<accession>A0AAJ3NWD1</accession>
<evidence type="ECO:0000259" key="4">
    <source>
        <dbReference type="PROSITE" id="PS51755"/>
    </source>
</evidence>
<dbReference type="InterPro" id="IPR001867">
    <property type="entry name" value="OmpR/PhoB-type_DNA-bd"/>
</dbReference>
<proteinExistence type="predicted"/>
<evidence type="ECO:0000256" key="2">
    <source>
        <dbReference type="PROSITE-ProRule" id="PRU01091"/>
    </source>
</evidence>
<feature type="DNA-binding region" description="OmpR/PhoB-type" evidence="2">
    <location>
        <begin position="3"/>
        <end position="105"/>
    </location>
</feature>
<dbReference type="GO" id="GO:0003677">
    <property type="term" value="F:DNA binding"/>
    <property type="evidence" value="ECO:0007669"/>
    <property type="project" value="UniProtKB-UniRule"/>
</dbReference>
<gene>
    <name evidence="5" type="ORF">EATG_01656</name>
</gene>
<feature type="domain" description="OmpR/PhoB-type" evidence="4">
    <location>
        <begin position="3"/>
        <end position="105"/>
    </location>
</feature>
<feature type="transmembrane region" description="Helical" evidence="3">
    <location>
        <begin position="155"/>
        <end position="174"/>
    </location>
</feature>
<keyword evidence="3" id="KW-1133">Transmembrane helix</keyword>
<organism evidence="5 6">
    <name type="scientific">Escherichia coli H605</name>
    <dbReference type="NCBI Taxonomy" id="656410"/>
    <lineage>
        <taxon>Bacteria</taxon>
        <taxon>Pseudomonadati</taxon>
        <taxon>Pseudomonadota</taxon>
        <taxon>Gammaproteobacteria</taxon>
        <taxon>Enterobacterales</taxon>
        <taxon>Enterobacteriaceae</taxon>
        <taxon>Escherichia</taxon>
    </lineage>
</organism>
<reference evidence="5 6" key="1">
    <citation type="submission" date="2010-04" db="EMBL/GenBank/DDBJ databases">
        <title>The Genome Sequence of Escherichia coli H605.</title>
        <authorList>
            <consortium name="The Broad Institute Genome Sequencing Platform"/>
            <consortium name="The Broad Institute Genome Sequencing Center for Infectious Disease"/>
            <person name="Feldgarden M."/>
            <person name="Gordon D.M."/>
            <person name="Johnson J.R."/>
            <person name="Johnston B.D."/>
            <person name="Young S."/>
            <person name="Zeng Q."/>
            <person name="Koehrsen M."/>
            <person name="Alvarado L."/>
            <person name="Berlin A.M."/>
            <person name="Borenstein D."/>
            <person name="Chapman S.B."/>
            <person name="Chen Z."/>
            <person name="Engels R."/>
            <person name="Freedman E."/>
            <person name="Gellesch M."/>
            <person name="Goldberg J."/>
            <person name="Griggs A."/>
            <person name="Gujja S."/>
            <person name="Heilman E.R."/>
            <person name="Heiman D.I."/>
            <person name="Hepburn T.A."/>
            <person name="Howarth C."/>
            <person name="Jen D."/>
            <person name="Larson L."/>
            <person name="Mehta T."/>
            <person name="Park D."/>
            <person name="Pearson M."/>
            <person name="Richards J."/>
            <person name="Roberts A."/>
            <person name="Saif S."/>
            <person name="Shea T.D."/>
            <person name="Shenoy N."/>
            <person name="Sisk P."/>
            <person name="Stolte C."/>
            <person name="Sykes S.N."/>
            <person name="Walk T."/>
            <person name="White J."/>
            <person name="Yandava C."/>
            <person name="Haas B."/>
            <person name="Henn M.R."/>
            <person name="Nusbaum C."/>
            <person name="Birren B."/>
        </authorList>
    </citation>
    <scope>NUCLEOTIDE SEQUENCE [LARGE SCALE GENOMIC DNA]</scope>
    <source>
        <strain evidence="5 6">H605</strain>
    </source>
</reference>
<dbReference type="Pfam" id="PF00486">
    <property type="entry name" value="Trans_reg_C"/>
    <property type="match status" value="1"/>
</dbReference>
<name>A0AAJ3NWD1_ECOLX</name>
<sequence>MYWIINNNIEFWPEHKKLISVHDAELNVVLTTPASRCLSLLLEAFPDVVAQQDFFSRVWEEEGMRVPVNTLYQNISIIRRGFRAVGDTTHSLIATVPRKGFKLNNDINIENHTPPSSIDVQKHNSPLNLNVTDEVKEINAATDNHVRNILSRSKFYLPMLSAFGVGLLTAFLLWNNNQPKPFFRDYRTVAEINGCHFNVTEDSIDGLKDFDKYKNHILETGIDCKKYPWLYFPLARSFPGLIVMACKKSYRNNEVTGCLTLSYRGVNRDSL</sequence>
<dbReference type="PROSITE" id="PS51755">
    <property type="entry name" value="OMPR_PHOB"/>
    <property type="match status" value="1"/>
</dbReference>
<dbReference type="EMBL" id="ADJX01000008">
    <property type="protein sequence ID" value="OSL46570.1"/>
    <property type="molecule type" value="Genomic_DNA"/>
</dbReference>
<dbReference type="InterPro" id="IPR036388">
    <property type="entry name" value="WH-like_DNA-bd_sf"/>
</dbReference>
<keyword evidence="3" id="KW-0472">Membrane</keyword>
<dbReference type="RefSeq" id="WP_085461116.1">
    <property type="nucleotide sequence ID" value="NZ_ADJX01000008.1"/>
</dbReference>
<evidence type="ECO:0000256" key="3">
    <source>
        <dbReference type="SAM" id="Phobius"/>
    </source>
</evidence>
<dbReference type="InterPro" id="IPR016032">
    <property type="entry name" value="Sig_transdc_resp-reg_C-effctor"/>
</dbReference>
<evidence type="ECO:0000256" key="1">
    <source>
        <dbReference type="ARBA" id="ARBA00023125"/>
    </source>
</evidence>
<dbReference type="GO" id="GO:0000160">
    <property type="term" value="P:phosphorelay signal transduction system"/>
    <property type="evidence" value="ECO:0007669"/>
    <property type="project" value="InterPro"/>
</dbReference>
<protein>
    <submittedName>
        <fullName evidence="5">Sensory transducer</fullName>
    </submittedName>
</protein>
<dbReference type="AlphaFoldDB" id="A0AAJ3NWD1"/>
<comment type="caution">
    <text evidence="5">The sequence shown here is derived from an EMBL/GenBank/DDBJ whole genome shotgun (WGS) entry which is preliminary data.</text>
</comment>
<keyword evidence="3" id="KW-0812">Transmembrane</keyword>
<dbReference type="Gene3D" id="1.10.10.10">
    <property type="entry name" value="Winged helix-like DNA-binding domain superfamily/Winged helix DNA-binding domain"/>
    <property type="match status" value="1"/>
</dbReference>
<dbReference type="GO" id="GO:0006355">
    <property type="term" value="P:regulation of DNA-templated transcription"/>
    <property type="evidence" value="ECO:0007669"/>
    <property type="project" value="InterPro"/>
</dbReference>
<dbReference type="SUPFAM" id="SSF46894">
    <property type="entry name" value="C-terminal effector domain of the bipartite response regulators"/>
    <property type="match status" value="1"/>
</dbReference>
<dbReference type="SMART" id="SM00862">
    <property type="entry name" value="Trans_reg_C"/>
    <property type="match status" value="1"/>
</dbReference>
<evidence type="ECO:0000313" key="5">
    <source>
        <dbReference type="EMBL" id="OSL46570.1"/>
    </source>
</evidence>
<dbReference type="GeneID" id="86860929"/>
<keyword evidence="1 2" id="KW-0238">DNA-binding</keyword>
<dbReference type="Proteomes" id="UP000243401">
    <property type="component" value="Unassembled WGS sequence"/>
</dbReference>
<evidence type="ECO:0000313" key="6">
    <source>
        <dbReference type="Proteomes" id="UP000243401"/>
    </source>
</evidence>